<dbReference type="Proteomes" id="UP000664628">
    <property type="component" value="Unassembled WGS sequence"/>
</dbReference>
<gene>
    <name evidence="2" type="ORF">J2I46_31815</name>
</gene>
<dbReference type="RefSeq" id="WP_207333153.1">
    <property type="nucleotide sequence ID" value="NZ_JAFMYW010000024.1"/>
</dbReference>
<organism evidence="2 3">
    <name type="scientific">Fibrella forsythiae</name>
    <dbReference type="NCBI Taxonomy" id="2817061"/>
    <lineage>
        <taxon>Bacteria</taxon>
        <taxon>Pseudomonadati</taxon>
        <taxon>Bacteroidota</taxon>
        <taxon>Cytophagia</taxon>
        <taxon>Cytophagales</taxon>
        <taxon>Spirosomataceae</taxon>
        <taxon>Fibrella</taxon>
    </lineage>
</organism>
<protein>
    <recommendedName>
        <fullName evidence="4">DUF2268 domain-containing protein</fullName>
    </recommendedName>
</protein>
<name>A0ABS3JT44_9BACT</name>
<comment type="caution">
    <text evidence="2">The sequence shown here is derived from an EMBL/GenBank/DDBJ whole genome shotgun (WGS) entry which is preliminary data.</text>
</comment>
<reference evidence="2 3" key="1">
    <citation type="submission" date="2021-03" db="EMBL/GenBank/DDBJ databases">
        <title>Fibrella sp. HMF5405 genome sequencing and assembly.</title>
        <authorList>
            <person name="Kang H."/>
            <person name="Kim H."/>
            <person name="Bae S."/>
            <person name="Joh K."/>
        </authorList>
    </citation>
    <scope>NUCLEOTIDE SEQUENCE [LARGE SCALE GENOMIC DNA]</scope>
    <source>
        <strain evidence="2 3">HMF5405</strain>
    </source>
</reference>
<feature type="signal peptide" evidence="1">
    <location>
        <begin position="1"/>
        <end position="21"/>
    </location>
</feature>
<evidence type="ECO:0000256" key="1">
    <source>
        <dbReference type="SAM" id="SignalP"/>
    </source>
</evidence>
<keyword evidence="1" id="KW-0732">Signal</keyword>
<feature type="chain" id="PRO_5046188602" description="DUF2268 domain-containing protein" evidence="1">
    <location>
        <begin position="22"/>
        <end position="337"/>
    </location>
</feature>
<sequence>MRRIFLGVLACISLFTISANGQVKIYTEDISNFYIAFDSIQTTIDTVTQKKYLDIYYFDKASDGLKKFIEKDIDMNNERLSSTSLLRNIIKNKDLYIKKRYWITNTIESRKNIIEKKLGRYKRLYPEFRDGNIIFVVGREIIGGNVSGSNLLIGAELMASENKEWAVPIVLHEYTHRQQWLFRNIDSIFSKQPVQLTQILAQSIWEGNADFMAELVYSKPLEKFYPNHYNEFGYKHEKEIWDKFKQEMFSKLTDNKGWFGTEKDFNGKKIKDIGYFMGSQICKSYYKNAKDKKKAISDMINLKLDSDEVAFQFLADSGYASKEEIIILSEKFKESKK</sequence>
<keyword evidence="3" id="KW-1185">Reference proteome</keyword>
<dbReference type="EMBL" id="JAFMYW010000024">
    <property type="protein sequence ID" value="MBO0953202.1"/>
    <property type="molecule type" value="Genomic_DNA"/>
</dbReference>
<evidence type="ECO:0008006" key="4">
    <source>
        <dbReference type="Google" id="ProtNLM"/>
    </source>
</evidence>
<evidence type="ECO:0000313" key="2">
    <source>
        <dbReference type="EMBL" id="MBO0953202.1"/>
    </source>
</evidence>
<accession>A0ABS3JT44</accession>
<evidence type="ECO:0000313" key="3">
    <source>
        <dbReference type="Proteomes" id="UP000664628"/>
    </source>
</evidence>
<proteinExistence type="predicted"/>